<evidence type="ECO:0000256" key="7">
    <source>
        <dbReference type="ARBA" id="ARBA00047899"/>
    </source>
</evidence>
<evidence type="ECO:0000259" key="11">
    <source>
        <dbReference type="PROSITE" id="PS50011"/>
    </source>
</evidence>
<feature type="region of interest" description="Disordered" evidence="10">
    <location>
        <begin position="1"/>
        <end position="49"/>
    </location>
</feature>
<gene>
    <name evidence="12" type="ORF">WJX81_007784</name>
</gene>
<keyword evidence="4 9" id="KW-0547">Nucleotide-binding</keyword>
<dbReference type="AlphaFoldDB" id="A0AAW1S4S4"/>
<dbReference type="EMBL" id="JALJOU010000011">
    <property type="protein sequence ID" value="KAK9841051.1"/>
    <property type="molecule type" value="Genomic_DNA"/>
</dbReference>
<dbReference type="Gene3D" id="1.10.510.10">
    <property type="entry name" value="Transferase(Phosphotransferase) domain 1"/>
    <property type="match status" value="1"/>
</dbReference>
<dbReference type="InterPro" id="IPR011009">
    <property type="entry name" value="Kinase-like_dom_sf"/>
</dbReference>
<dbReference type="InterPro" id="IPR051131">
    <property type="entry name" value="NEK_Ser/Thr_kinase_NIMA"/>
</dbReference>
<evidence type="ECO:0000256" key="10">
    <source>
        <dbReference type="SAM" id="MobiDB-lite"/>
    </source>
</evidence>
<evidence type="ECO:0000256" key="2">
    <source>
        <dbReference type="ARBA" id="ARBA00022527"/>
    </source>
</evidence>
<accession>A0AAW1S4S4</accession>
<feature type="region of interest" description="Disordered" evidence="10">
    <location>
        <begin position="171"/>
        <end position="219"/>
    </location>
</feature>
<dbReference type="CDD" id="cd08215">
    <property type="entry name" value="STKc_Nek"/>
    <property type="match status" value="1"/>
</dbReference>
<dbReference type="EC" id="2.7.11.1" evidence="1"/>
<comment type="catalytic activity">
    <reaction evidence="8">
        <text>L-seryl-[protein] + ATP = O-phospho-L-seryl-[protein] + ADP + H(+)</text>
        <dbReference type="Rhea" id="RHEA:17989"/>
        <dbReference type="Rhea" id="RHEA-COMP:9863"/>
        <dbReference type="Rhea" id="RHEA-COMP:11604"/>
        <dbReference type="ChEBI" id="CHEBI:15378"/>
        <dbReference type="ChEBI" id="CHEBI:29999"/>
        <dbReference type="ChEBI" id="CHEBI:30616"/>
        <dbReference type="ChEBI" id="CHEBI:83421"/>
        <dbReference type="ChEBI" id="CHEBI:456216"/>
        <dbReference type="EC" id="2.7.11.1"/>
    </reaction>
</comment>
<sequence>MGACTSAQPNQRLAAGLPRKPHASSDKGASVQHVLASGHGCEPISTPLQGWSPTADANLFPVDLQLSQESGSLRIKSQAPQERPSAGCVPVELEQGSNTTPCTREQAAADAPKSQKGLLAKLAAARAANPVAAMPAAFTDLRPTYSRDATDDGMLAPPTTLNLHLGETFTLKLRPPPPPAQPRAAASRFGVLPGEGRDADADLRADDGAEDPDGASMGTMTGWQALADQVMAEAEAEAQAEAGAAEDVRAGPEALTGRPVLLLEGQLQGYGAAALLPSPIASPGGTLFLQYELQEELGQGAFGRAVRARRRRDGQPVVVKIMHPDTLTDAAREEARNEVAVLAALDHVNIVKYYDCFTAERGRIQIVMELCEEGDLGTYLKARAGRLLDEGEVMAKLVQLCLGLQHMHSKGIIHRDLKCNNVFCCAGGTVKLGDFGISKVLAPNQAAARTMLGTPYYMSPEGRPYGTATDVWALGCILYELCALRRAFDGSNLGAITVRIMSGKFAPIPACYSGDLRELSEDLLQRDPERRPTLDEAERDAEEAEAVQAIRLFKASWGF</sequence>
<dbReference type="SMART" id="SM00220">
    <property type="entry name" value="S_TKc"/>
    <property type="match status" value="1"/>
</dbReference>
<keyword evidence="3" id="KW-0808">Transferase</keyword>
<proteinExistence type="predicted"/>
<keyword evidence="2" id="KW-0723">Serine/threonine-protein kinase</keyword>
<comment type="catalytic activity">
    <reaction evidence="7">
        <text>L-threonyl-[protein] + ATP = O-phospho-L-threonyl-[protein] + ADP + H(+)</text>
        <dbReference type="Rhea" id="RHEA:46608"/>
        <dbReference type="Rhea" id="RHEA-COMP:11060"/>
        <dbReference type="Rhea" id="RHEA-COMP:11605"/>
        <dbReference type="ChEBI" id="CHEBI:15378"/>
        <dbReference type="ChEBI" id="CHEBI:30013"/>
        <dbReference type="ChEBI" id="CHEBI:30616"/>
        <dbReference type="ChEBI" id="CHEBI:61977"/>
        <dbReference type="ChEBI" id="CHEBI:456216"/>
        <dbReference type="EC" id="2.7.11.1"/>
    </reaction>
</comment>
<evidence type="ECO:0000256" key="3">
    <source>
        <dbReference type="ARBA" id="ARBA00022679"/>
    </source>
</evidence>
<organism evidence="12 13">
    <name type="scientific">Elliptochloris bilobata</name>
    <dbReference type="NCBI Taxonomy" id="381761"/>
    <lineage>
        <taxon>Eukaryota</taxon>
        <taxon>Viridiplantae</taxon>
        <taxon>Chlorophyta</taxon>
        <taxon>core chlorophytes</taxon>
        <taxon>Trebouxiophyceae</taxon>
        <taxon>Trebouxiophyceae incertae sedis</taxon>
        <taxon>Elliptochloris clade</taxon>
        <taxon>Elliptochloris</taxon>
    </lineage>
</organism>
<feature type="compositionally biased region" description="Polar residues" evidence="10">
    <location>
        <begin position="1"/>
        <end position="11"/>
    </location>
</feature>
<evidence type="ECO:0000256" key="6">
    <source>
        <dbReference type="ARBA" id="ARBA00022840"/>
    </source>
</evidence>
<feature type="binding site" evidence="9">
    <location>
        <position position="320"/>
    </location>
    <ligand>
        <name>ATP</name>
        <dbReference type="ChEBI" id="CHEBI:30616"/>
    </ligand>
</feature>
<feature type="domain" description="Protein kinase" evidence="11">
    <location>
        <begin position="291"/>
        <end position="547"/>
    </location>
</feature>
<dbReference type="PANTHER" id="PTHR44899">
    <property type="entry name" value="CAMK FAMILY PROTEIN KINASE"/>
    <property type="match status" value="1"/>
</dbReference>
<comment type="caution">
    <text evidence="12">The sequence shown here is derived from an EMBL/GenBank/DDBJ whole genome shotgun (WGS) entry which is preliminary data.</text>
</comment>
<evidence type="ECO:0000313" key="13">
    <source>
        <dbReference type="Proteomes" id="UP001445335"/>
    </source>
</evidence>
<dbReference type="PROSITE" id="PS00108">
    <property type="entry name" value="PROTEIN_KINASE_ST"/>
    <property type="match status" value="1"/>
</dbReference>
<keyword evidence="5" id="KW-0418">Kinase</keyword>
<dbReference type="SUPFAM" id="SSF56112">
    <property type="entry name" value="Protein kinase-like (PK-like)"/>
    <property type="match status" value="1"/>
</dbReference>
<dbReference type="GO" id="GO:0004674">
    <property type="term" value="F:protein serine/threonine kinase activity"/>
    <property type="evidence" value="ECO:0007669"/>
    <property type="project" value="UniProtKB-KW"/>
</dbReference>
<dbReference type="Proteomes" id="UP001445335">
    <property type="component" value="Unassembled WGS sequence"/>
</dbReference>
<dbReference type="PROSITE" id="PS50011">
    <property type="entry name" value="PROTEIN_KINASE_DOM"/>
    <property type="match status" value="1"/>
</dbReference>
<evidence type="ECO:0000256" key="1">
    <source>
        <dbReference type="ARBA" id="ARBA00012513"/>
    </source>
</evidence>
<evidence type="ECO:0000256" key="9">
    <source>
        <dbReference type="PROSITE-ProRule" id="PRU10141"/>
    </source>
</evidence>
<dbReference type="Pfam" id="PF00069">
    <property type="entry name" value="Pkinase"/>
    <property type="match status" value="1"/>
</dbReference>
<reference evidence="12 13" key="1">
    <citation type="journal article" date="2024" name="Nat. Commun.">
        <title>Phylogenomics reveals the evolutionary origins of lichenization in chlorophyte algae.</title>
        <authorList>
            <person name="Puginier C."/>
            <person name="Libourel C."/>
            <person name="Otte J."/>
            <person name="Skaloud P."/>
            <person name="Haon M."/>
            <person name="Grisel S."/>
            <person name="Petersen M."/>
            <person name="Berrin J.G."/>
            <person name="Delaux P.M."/>
            <person name="Dal Grande F."/>
            <person name="Keller J."/>
        </authorList>
    </citation>
    <scope>NUCLEOTIDE SEQUENCE [LARGE SCALE GENOMIC DNA]</scope>
    <source>
        <strain evidence="12 13">SAG 245.80</strain>
    </source>
</reference>
<evidence type="ECO:0000256" key="5">
    <source>
        <dbReference type="ARBA" id="ARBA00022777"/>
    </source>
</evidence>
<dbReference type="GO" id="GO:0005524">
    <property type="term" value="F:ATP binding"/>
    <property type="evidence" value="ECO:0007669"/>
    <property type="project" value="UniProtKB-UniRule"/>
</dbReference>
<evidence type="ECO:0000256" key="4">
    <source>
        <dbReference type="ARBA" id="ARBA00022741"/>
    </source>
</evidence>
<dbReference type="InterPro" id="IPR000719">
    <property type="entry name" value="Prot_kinase_dom"/>
</dbReference>
<keyword evidence="6 9" id="KW-0067">ATP-binding</keyword>
<evidence type="ECO:0000256" key="8">
    <source>
        <dbReference type="ARBA" id="ARBA00048679"/>
    </source>
</evidence>
<feature type="region of interest" description="Disordered" evidence="10">
    <location>
        <begin position="232"/>
        <end position="251"/>
    </location>
</feature>
<name>A0AAW1S4S4_9CHLO</name>
<dbReference type="PROSITE" id="PS00107">
    <property type="entry name" value="PROTEIN_KINASE_ATP"/>
    <property type="match status" value="1"/>
</dbReference>
<dbReference type="PANTHER" id="PTHR44899:SF3">
    <property type="entry name" value="SERINE_THREONINE-PROTEIN KINASE NEK1"/>
    <property type="match status" value="1"/>
</dbReference>
<dbReference type="InterPro" id="IPR008271">
    <property type="entry name" value="Ser/Thr_kinase_AS"/>
</dbReference>
<evidence type="ECO:0000313" key="12">
    <source>
        <dbReference type="EMBL" id="KAK9841051.1"/>
    </source>
</evidence>
<protein>
    <recommendedName>
        <fullName evidence="1">non-specific serine/threonine protein kinase</fullName>
        <ecNumber evidence="1">2.7.11.1</ecNumber>
    </recommendedName>
</protein>
<keyword evidence="13" id="KW-1185">Reference proteome</keyword>
<dbReference type="InterPro" id="IPR017441">
    <property type="entry name" value="Protein_kinase_ATP_BS"/>
</dbReference>
<feature type="compositionally biased region" description="Basic and acidic residues" evidence="10">
    <location>
        <begin position="195"/>
        <end position="207"/>
    </location>
</feature>